<comment type="caution">
    <text evidence="3">The sequence shown here is derived from an EMBL/GenBank/DDBJ whole genome shotgun (WGS) entry which is preliminary data.</text>
</comment>
<evidence type="ECO:0000256" key="1">
    <source>
        <dbReference type="SAM" id="MobiDB-lite"/>
    </source>
</evidence>
<keyword evidence="4" id="KW-1185">Reference proteome</keyword>
<protein>
    <submittedName>
        <fullName evidence="3">Uncharacterized protein</fullName>
    </submittedName>
</protein>
<gene>
    <name evidence="3" type="ORF">BSTOLATCC_MIC26507</name>
</gene>
<organism evidence="3 4">
    <name type="scientific">Blepharisma stoltei</name>
    <dbReference type="NCBI Taxonomy" id="1481888"/>
    <lineage>
        <taxon>Eukaryota</taxon>
        <taxon>Sar</taxon>
        <taxon>Alveolata</taxon>
        <taxon>Ciliophora</taxon>
        <taxon>Postciliodesmatophora</taxon>
        <taxon>Heterotrichea</taxon>
        <taxon>Heterotrichida</taxon>
        <taxon>Blepharismidae</taxon>
        <taxon>Blepharisma</taxon>
    </lineage>
</organism>
<reference evidence="3" key="1">
    <citation type="submission" date="2021-09" db="EMBL/GenBank/DDBJ databases">
        <authorList>
            <consortium name="AG Swart"/>
            <person name="Singh M."/>
            <person name="Singh A."/>
            <person name="Seah K."/>
            <person name="Emmerich C."/>
        </authorList>
    </citation>
    <scope>NUCLEOTIDE SEQUENCE</scope>
    <source>
        <strain evidence="3">ATCC30299</strain>
    </source>
</reference>
<name>A0AAU9J9G9_9CILI</name>
<evidence type="ECO:0000256" key="2">
    <source>
        <dbReference type="SAM" id="SignalP"/>
    </source>
</evidence>
<feature type="compositionally biased region" description="Polar residues" evidence="1">
    <location>
        <begin position="43"/>
        <end position="55"/>
    </location>
</feature>
<feature type="chain" id="PRO_5043616996" evidence="2">
    <location>
        <begin position="21"/>
        <end position="151"/>
    </location>
</feature>
<feature type="region of interest" description="Disordered" evidence="1">
    <location>
        <begin position="43"/>
        <end position="151"/>
    </location>
</feature>
<accession>A0AAU9J9G9</accession>
<sequence length="151" mass="16787">MSKLLLSLSLLVFQLLYAAGQDHSDQNKGFMNFIFDLSSSGKSPDSINHSIQEGNVSHKDDKVEGNEVKSGELDSESLTQFAQHYIKEEKNNGKSDSSTQNLTIDGTSSEEKRKLEVSKEKLEEAGLGFSSSNSEQAEANHYQDEKKRVKK</sequence>
<feature type="compositionally biased region" description="Basic and acidic residues" evidence="1">
    <location>
        <begin position="109"/>
        <end position="124"/>
    </location>
</feature>
<proteinExistence type="predicted"/>
<feature type="compositionally biased region" description="Polar residues" evidence="1">
    <location>
        <begin position="94"/>
        <end position="107"/>
    </location>
</feature>
<feature type="compositionally biased region" description="Basic and acidic residues" evidence="1">
    <location>
        <begin position="56"/>
        <end position="72"/>
    </location>
</feature>
<feature type="compositionally biased region" description="Basic and acidic residues" evidence="1">
    <location>
        <begin position="141"/>
        <end position="151"/>
    </location>
</feature>
<keyword evidence="2" id="KW-0732">Signal</keyword>
<evidence type="ECO:0000313" key="4">
    <source>
        <dbReference type="Proteomes" id="UP001162131"/>
    </source>
</evidence>
<feature type="signal peptide" evidence="2">
    <location>
        <begin position="1"/>
        <end position="20"/>
    </location>
</feature>
<dbReference type="AlphaFoldDB" id="A0AAU9J9G9"/>
<dbReference type="Proteomes" id="UP001162131">
    <property type="component" value="Unassembled WGS sequence"/>
</dbReference>
<dbReference type="EMBL" id="CAJZBQ010000025">
    <property type="protein sequence ID" value="CAG9320593.1"/>
    <property type="molecule type" value="Genomic_DNA"/>
</dbReference>
<evidence type="ECO:0000313" key="3">
    <source>
        <dbReference type="EMBL" id="CAG9320593.1"/>
    </source>
</evidence>